<reference evidence="3 4" key="2">
    <citation type="submission" date="2018-10" db="EMBL/GenBank/DDBJ databases">
        <authorList>
            <consortium name="Pathogen Informatics"/>
        </authorList>
    </citation>
    <scope>NUCLEOTIDE SEQUENCE [LARGE SCALE GENOMIC DNA]</scope>
</reference>
<dbReference type="OrthoDB" id="735686at2759"/>
<dbReference type="AlphaFoldDB" id="A0A0N4UX97"/>
<dbReference type="SUPFAM" id="SSF53474">
    <property type="entry name" value="alpha/beta-Hydrolases"/>
    <property type="match status" value="1"/>
</dbReference>
<accession>A0A0N4UX97</accession>
<dbReference type="Gene3D" id="3.40.50.1820">
    <property type="entry name" value="alpha/beta hydrolase"/>
    <property type="match status" value="1"/>
</dbReference>
<dbReference type="GO" id="GO:0004185">
    <property type="term" value="F:serine-type carboxypeptidase activity"/>
    <property type="evidence" value="ECO:0007669"/>
    <property type="project" value="UniProtKB-UniRule"/>
</dbReference>
<keyword evidence="2" id="KW-0121">Carboxypeptidase</keyword>
<keyword evidence="2" id="KW-0645">Protease</keyword>
<evidence type="ECO:0000313" key="5">
    <source>
        <dbReference type="WBParaSite" id="EVEC_0000215101-mRNA-1"/>
    </source>
</evidence>
<evidence type="ECO:0000256" key="1">
    <source>
        <dbReference type="ARBA" id="ARBA00009431"/>
    </source>
</evidence>
<evidence type="ECO:0000313" key="4">
    <source>
        <dbReference type="Proteomes" id="UP000274131"/>
    </source>
</evidence>
<organism evidence="5">
    <name type="scientific">Enterobius vermicularis</name>
    <name type="common">Human pinworm</name>
    <dbReference type="NCBI Taxonomy" id="51028"/>
    <lineage>
        <taxon>Eukaryota</taxon>
        <taxon>Metazoa</taxon>
        <taxon>Ecdysozoa</taxon>
        <taxon>Nematoda</taxon>
        <taxon>Chromadorea</taxon>
        <taxon>Rhabditida</taxon>
        <taxon>Spirurina</taxon>
        <taxon>Oxyuridomorpha</taxon>
        <taxon>Oxyuroidea</taxon>
        <taxon>Oxyuridae</taxon>
        <taxon>Enterobius</taxon>
    </lineage>
</organism>
<dbReference type="InterPro" id="IPR001563">
    <property type="entry name" value="Peptidase_S10"/>
</dbReference>
<dbReference type="EMBL" id="UXUI01007275">
    <property type="protein sequence ID" value="VDD86716.1"/>
    <property type="molecule type" value="Genomic_DNA"/>
</dbReference>
<evidence type="ECO:0000313" key="3">
    <source>
        <dbReference type="EMBL" id="VDD86716.1"/>
    </source>
</evidence>
<dbReference type="GO" id="GO:0006508">
    <property type="term" value="P:proteolysis"/>
    <property type="evidence" value="ECO:0007669"/>
    <property type="project" value="UniProtKB-KW"/>
</dbReference>
<evidence type="ECO:0000256" key="2">
    <source>
        <dbReference type="RuleBase" id="RU361156"/>
    </source>
</evidence>
<dbReference type="InterPro" id="IPR018202">
    <property type="entry name" value="Ser_caboxypep_ser_AS"/>
</dbReference>
<dbReference type="PROSITE" id="PS00131">
    <property type="entry name" value="CARBOXYPEPT_SER_SER"/>
    <property type="match status" value="1"/>
</dbReference>
<dbReference type="EC" id="3.4.16.-" evidence="2"/>
<dbReference type="Pfam" id="PF00450">
    <property type="entry name" value="Peptidase_S10"/>
    <property type="match status" value="1"/>
</dbReference>
<dbReference type="InterPro" id="IPR029058">
    <property type="entry name" value="AB_hydrolase_fold"/>
</dbReference>
<dbReference type="PANTHER" id="PTHR11802">
    <property type="entry name" value="SERINE PROTEASE FAMILY S10 SERINE CARBOXYPEPTIDASE"/>
    <property type="match status" value="1"/>
</dbReference>
<dbReference type="STRING" id="51028.A0A0N4UX97"/>
<dbReference type="Proteomes" id="UP000274131">
    <property type="component" value="Unassembled WGS sequence"/>
</dbReference>
<keyword evidence="2" id="KW-0378">Hydrolase</keyword>
<proteinExistence type="inferred from homology"/>
<keyword evidence="4" id="KW-1185">Reference proteome</keyword>
<comment type="similarity">
    <text evidence="1 2">Belongs to the peptidase S10 family.</text>
</comment>
<dbReference type="PANTHER" id="PTHR11802:SF201">
    <property type="entry name" value="CARBOXYPEPTIDASE"/>
    <property type="match status" value="1"/>
</dbReference>
<sequence>MEASALRFVESQNDVARDPVILWLSGGPGCSSLFALFTEIGPYLVTTDGQNLVENLYSWNKIANLLFFESPVGVGFSYVSDDVVSNDDTACTDNYAALIQFFEEFPQFKENDFYVTGESYAGVYIPMLVDKILENYEQHPINIKGLVIGNGVLDPDLRHNTFISYAYYHGFIDESAWERAKDECCDGDIDECDFTQYTSGFCKYFFDKTHHDARRNQPDIDYVRAAAEQLTCMGVKAVAIFMNREDVRDALLVPRSARPWRSCGTTIRYQKIYRSMEDKLKSAINSGLKVLLHYGDLDLVCNFIHGEKFARNLGYGVTQPKMPFAVDGKHAGFITKYGDLEVVIVHVSEQYKVLINL</sequence>
<gene>
    <name evidence="3" type="ORF">EVEC_LOCUS1859</name>
</gene>
<dbReference type="WBParaSite" id="EVEC_0000215101-mRNA-1">
    <property type="protein sequence ID" value="EVEC_0000215101-mRNA-1"/>
    <property type="gene ID" value="EVEC_0000215101"/>
</dbReference>
<protein>
    <recommendedName>
        <fullName evidence="2">Carboxypeptidase</fullName>
        <ecNumber evidence="2">3.4.16.-</ecNumber>
    </recommendedName>
</protein>
<dbReference type="PRINTS" id="PR00724">
    <property type="entry name" value="CRBOXYPTASEC"/>
</dbReference>
<name>A0A0N4UX97_ENTVE</name>
<reference evidence="5" key="1">
    <citation type="submission" date="2017-02" db="UniProtKB">
        <authorList>
            <consortium name="WormBaseParasite"/>
        </authorList>
    </citation>
    <scope>IDENTIFICATION</scope>
</reference>